<evidence type="ECO:0000313" key="3">
    <source>
        <dbReference type="RefSeq" id="XP_039144849.1"/>
    </source>
</evidence>
<dbReference type="Pfam" id="PF00078">
    <property type="entry name" value="RVT_1"/>
    <property type="match status" value="1"/>
</dbReference>
<name>A0AB40CZM1_DIOCR</name>
<dbReference type="SUPFAM" id="SSF56219">
    <property type="entry name" value="DNase I-like"/>
    <property type="match status" value="1"/>
</dbReference>
<protein>
    <submittedName>
        <fullName evidence="3">Uncharacterized protein LOC120282161</fullName>
    </submittedName>
</protein>
<proteinExistence type="predicted"/>
<dbReference type="InterPro" id="IPR043502">
    <property type="entry name" value="DNA/RNA_pol_sf"/>
</dbReference>
<reference evidence="3" key="1">
    <citation type="submission" date="2025-08" db="UniProtKB">
        <authorList>
            <consortium name="RefSeq"/>
        </authorList>
    </citation>
    <scope>IDENTIFICATION</scope>
</reference>
<dbReference type="InterPro" id="IPR000477">
    <property type="entry name" value="RT_dom"/>
</dbReference>
<dbReference type="Proteomes" id="UP001515500">
    <property type="component" value="Chromosome 18"/>
</dbReference>
<accession>A0AB40CZM1</accession>
<keyword evidence="2" id="KW-1185">Reference proteome</keyword>
<dbReference type="InterPro" id="IPR005135">
    <property type="entry name" value="Endo/exonuclease/phosphatase"/>
</dbReference>
<dbReference type="Gene3D" id="3.60.10.10">
    <property type="entry name" value="Endonuclease/exonuclease/phosphatase"/>
    <property type="match status" value="1"/>
</dbReference>
<dbReference type="InterPro" id="IPR036691">
    <property type="entry name" value="Endo/exonu/phosph_ase_sf"/>
</dbReference>
<gene>
    <name evidence="3" type="primary">LOC120282161</name>
</gene>
<feature type="domain" description="Reverse transcriptase" evidence="1">
    <location>
        <begin position="323"/>
        <end position="636"/>
    </location>
</feature>
<dbReference type="GO" id="GO:0003824">
    <property type="term" value="F:catalytic activity"/>
    <property type="evidence" value="ECO:0007669"/>
    <property type="project" value="InterPro"/>
</dbReference>
<sequence length="1085" mass="123629">MSIWRSIGGSRLDHFAFLPAIGSAVGIIVGWNNLLFDGKVLHVGSFCLSIEFINKANNITWVCTSVYGPNARNLKQSFWNEIRSCQPGGGLPWVICGDFNSIFASFDKSSGVTNREDIRLAQAFLCDLQLMEPPSNGNRFTWTNGQSNPIWVKLDRFLINSHWVTLFPKVLQNYLPRLGSDHVPIRLEVGFHLPSPRSFRFEQAWCLTDNFDMLIREWWSSPNPCGCGAFILAKKITSLRENLKTWAKFEFGSIKLKKLGILHEMDVLDRIRETRSLTPVEINAEVHLRTELGAILKQEETYWKQRARMTWFKEGDENTKFFHLVANGRRNRNFIPWVLRDNVRVEDFEGIGRTFTSFYQNLYGTEQTYRHRINWTTLLGSKGMHNLSNLDAPFTLEEIKVAVFGMRADKAPGPDGFPMLFFQKFWDIVKGGHFFTREDFSFEGVPTLKGLIGQILPDCKKAFDSVDWGFLLELLRARGFGERWIGWVRTILASSKAKFLVNNAQCGYVRFRRGLRQGDPLSPLLFVLVVDVLSSMFNHALNTGILHGIPLGGSGVKMCHLQYADDLLVMSTGGAEDLRIIKLILYVFEGLSGLAINSEKTCLYTSQKNLEPQAFLARTLHCSVGVLPLTYLGIPISGGKPRKQDWDILINKVRSRLEIWKSKFLSLGGRLTLLNSVLIVIPTYWMSLFKLPCWVIRSIDRIRRDFLWSGPDLHHPKILLVNWATLCRSREQGGWNILNLEVFNNALLGKWWWKIILGARWCGAEIFRENYFGSRPTWNLFHKQYCRRSVFWNGILKILPAFWKNICSLVKGGSTTLFWLDNWVEGRAPADIWPHLFLSSRDKEGTVRDLFNGGLTLPFGNFSREGSQITSLCLQNCAIKDDRSWGLSSNGVFSVRSFYHFLNDGGLRCRWTPSILKGCCPRKINLFNWLVWDNKILTLQNLAIRRFTGRPSHPFFSDGSVGELAFPAPDSKKAKLEEPSSKLRRSLDFLSSRDLEQGAQSDPVPPQLRLLGFSDENSVIWTSGSASSSLMKAATLARWEENGKKMMRTEDEEADVVADMEQKCTCGKITNVVAFTIEDDMESSA</sequence>
<dbReference type="PANTHER" id="PTHR33116:SF78">
    <property type="entry name" value="OS12G0587133 PROTEIN"/>
    <property type="match status" value="1"/>
</dbReference>
<dbReference type="Pfam" id="PF03372">
    <property type="entry name" value="Exo_endo_phos"/>
    <property type="match status" value="1"/>
</dbReference>
<dbReference type="SUPFAM" id="SSF56672">
    <property type="entry name" value="DNA/RNA polymerases"/>
    <property type="match status" value="1"/>
</dbReference>
<evidence type="ECO:0000259" key="1">
    <source>
        <dbReference type="PROSITE" id="PS50878"/>
    </source>
</evidence>
<dbReference type="RefSeq" id="XP_039144849.1">
    <property type="nucleotide sequence ID" value="XM_039288915.1"/>
</dbReference>
<dbReference type="PANTHER" id="PTHR33116">
    <property type="entry name" value="REVERSE TRANSCRIPTASE ZINC-BINDING DOMAIN-CONTAINING PROTEIN-RELATED-RELATED"/>
    <property type="match status" value="1"/>
</dbReference>
<dbReference type="AlphaFoldDB" id="A0AB40CZM1"/>
<dbReference type="PROSITE" id="PS50878">
    <property type="entry name" value="RT_POL"/>
    <property type="match status" value="1"/>
</dbReference>
<evidence type="ECO:0000313" key="2">
    <source>
        <dbReference type="Proteomes" id="UP001515500"/>
    </source>
</evidence>
<dbReference type="GeneID" id="120282161"/>
<organism evidence="2 3">
    <name type="scientific">Dioscorea cayennensis subsp. rotundata</name>
    <name type="common">White Guinea yam</name>
    <name type="synonym">Dioscorea rotundata</name>
    <dbReference type="NCBI Taxonomy" id="55577"/>
    <lineage>
        <taxon>Eukaryota</taxon>
        <taxon>Viridiplantae</taxon>
        <taxon>Streptophyta</taxon>
        <taxon>Embryophyta</taxon>
        <taxon>Tracheophyta</taxon>
        <taxon>Spermatophyta</taxon>
        <taxon>Magnoliopsida</taxon>
        <taxon>Liliopsida</taxon>
        <taxon>Dioscoreales</taxon>
        <taxon>Dioscoreaceae</taxon>
        <taxon>Dioscorea</taxon>
    </lineage>
</organism>